<evidence type="ECO:0000313" key="1">
    <source>
        <dbReference type="EMBL" id="OPJ86473.1"/>
    </source>
</evidence>
<sequence length="83" mass="9011">MKIEQPVQNLLPLNSLIFHSSPVSASSLLNVGNAAVDPKGRLSSGLLHYSQDLHPPGDHSSLQASRTRAKSILTALRMQGWLR</sequence>
<keyword evidence="2" id="KW-1185">Reference proteome</keyword>
<reference evidence="1 2" key="1">
    <citation type="submission" date="2016-02" db="EMBL/GenBank/DDBJ databases">
        <title>Band-tailed pigeon sequencing and assembly.</title>
        <authorList>
            <person name="Soares A.E."/>
            <person name="Novak B.J."/>
            <person name="Rice E.S."/>
            <person name="O'Connell B."/>
            <person name="Chang D."/>
            <person name="Weber S."/>
            <person name="Shapiro B."/>
        </authorList>
    </citation>
    <scope>NUCLEOTIDE SEQUENCE [LARGE SCALE GENOMIC DNA]</scope>
    <source>
        <strain evidence="1">BTP2013</strain>
        <tissue evidence="1">Blood</tissue>
    </source>
</reference>
<evidence type="ECO:0000313" key="2">
    <source>
        <dbReference type="Proteomes" id="UP000190648"/>
    </source>
</evidence>
<comment type="caution">
    <text evidence="1">The sequence shown here is derived from an EMBL/GenBank/DDBJ whole genome shotgun (WGS) entry which is preliminary data.</text>
</comment>
<organism evidence="1 2">
    <name type="scientific">Patagioenas fasciata monilis</name>
    <dbReference type="NCBI Taxonomy" id="372326"/>
    <lineage>
        <taxon>Eukaryota</taxon>
        <taxon>Metazoa</taxon>
        <taxon>Chordata</taxon>
        <taxon>Craniata</taxon>
        <taxon>Vertebrata</taxon>
        <taxon>Euteleostomi</taxon>
        <taxon>Archelosauria</taxon>
        <taxon>Archosauria</taxon>
        <taxon>Dinosauria</taxon>
        <taxon>Saurischia</taxon>
        <taxon>Theropoda</taxon>
        <taxon>Coelurosauria</taxon>
        <taxon>Aves</taxon>
        <taxon>Neognathae</taxon>
        <taxon>Neoaves</taxon>
        <taxon>Columbimorphae</taxon>
        <taxon>Columbiformes</taxon>
        <taxon>Columbidae</taxon>
        <taxon>Patagioenas</taxon>
    </lineage>
</organism>
<accession>A0A1V4KPY6</accession>
<gene>
    <name evidence="1" type="ORF">AV530_016357</name>
</gene>
<name>A0A1V4KPY6_PATFA</name>
<proteinExistence type="predicted"/>
<dbReference type="EMBL" id="LSYS01002285">
    <property type="protein sequence ID" value="OPJ86473.1"/>
    <property type="molecule type" value="Genomic_DNA"/>
</dbReference>
<dbReference type="Proteomes" id="UP000190648">
    <property type="component" value="Unassembled WGS sequence"/>
</dbReference>
<protein>
    <submittedName>
        <fullName evidence="1">Uncharacterized protein</fullName>
    </submittedName>
</protein>
<dbReference type="AlphaFoldDB" id="A0A1V4KPY6"/>